<organism evidence="1 2">
    <name type="scientific">Xylocopilactobacillus apicola</name>
    <dbReference type="NCBI Taxonomy" id="2932184"/>
    <lineage>
        <taxon>Bacteria</taxon>
        <taxon>Bacillati</taxon>
        <taxon>Bacillota</taxon>
        <taxon>Bacilli</taxon>
        <taxon>Lactobacillales</taxon>
        <taxon>Lactobacillaceae</taxon>
        <taxon>Xylocopilactobacillus</taxon>
    </lineage>
</organism>
<dbReference type="AlphaFoldDB" id="A0AAU9DYP5"/>
<keyword evidence="2" id="KW-1185">Reference proteome</keyword>
<sequence>MDNDVISGLSSLDKHKLYIIKDFLMSEIDPEDQENFNNTIEFVKANNKDKKKKIKHELYDAKNYNRLFLDGNQYLISSFENEVLIIDKVSEDHGVDEEHTRVKLNLKTFIYIIKSKKVI</sequence>
<dbReference type="KEGG" id="xap:XA3_17690"/>
<dbReference type="RefSeq" id="WP_317635130.1">
    <property type="nucleotide sequence ID" value="NZ_AP026802.1"/>
</dbReference>
<protein>
    <submittedName>
        <fullName evidence="1">Uncharacterized protein</fullName>
    </submittedName>
</protein>
<name>A0AAU9DYP5_9LACO</name>
<gene>
    <name evidence="1" type="ORF">XA3_17690</name>
</gene>
<evidence type="ECO:0000313" key="2">
    <source>
        <dbReference type="Proteomes" id="UP001321861"/>
    </source>
</evidence>
<reference evidence="1 2" key="1">
    <citation type="journal article" date="2023" name="Microbiol. Spectr.">
        <title>Symbiosis of Carpenter Bees with Uncharacterized Lactic Acid Bacteria Showing NAD Auxotrophy.</title>
        <authorList>
            <person name="Kawasaki S."/>
            <person name="Ozawa K."/>
            <person name="Mori T."/>
            <person name="Yamamoto A."/>
            <person name="Ito M."/>
            <person name="Ohkuma M."/>
            <person name="Sakamoto M."/>
            <person name="Matsutani M."/>
        </authorList>
    </citation>
    <scope>NUCLEOTIDE SEQUENCE [LARGE SCALE GENOMIC DNA]</scope>
    <source>
        <strain evidence="1 2">XA3</strain>
    </source>
</reference>
<accession>A0AAU9DYP5</accession>
<dbReference type="EMBL" id="AP026802">
    <property type="protein sequence ID" value="BDR59328.1"/>
    <property type="molecule type" value="Genomic_DNA"/>
</dbReference>
<dbReference type="Proteomes" id="UP001321861">
    <property type="component" value="Chromosome"/>
</dbReference>
<proteinExistence type="predicted"/>
<evidence type="ECO:0000313" key="1">
    <source>
        <dbReference type="EMBL" id="BDR59328.1"/>
    </source>
</evidence>